<keyword evidence="8" id="KW-0653">Protein transport</keyword>
<comment type="similarity">
    <text evidence="2 8">Belongs to the Tim17/Tim22/Tim23 family.</text>
</comment>
<dbReference type="InterPro" id="IPR045238">
    <property type="entry name" value="Tim23-like"/>
</dbReference>
<dbReference type="NCBIfam" id="TIGR00983">
    <property type="entry name" value="3a0801s02tim23"/>
    <property type="match status" value="1"/>
</dbReference>
<evidence type="ECO:0000256" key="6">
    <source>
        <dbReference type="ARBA" id="ARBA00023128"/>
    </source>
</evidence>
<keyword evidence="4 8" id="KW-0999">Mitochondrion inner membrane</keyword>
<evidence type="ECO:0000313" key="10">
    <source>
        <dbReference type="EMBL" id="ODQ67201.1"/>
    </source>
</evidence>
<evidence type="ECO:0000313" key="11">
    <source>
        <dbReference type="Proteomes" id="UP000095009"/>
    </source>
</evidence>
<protein>
    <recommendedName>
        <fullName evidence="8">Mitochondrial import inner membrane translocase subunit TIM23</fullName>
    </recommendedName>
</protein>
<accession>A0A1E3PP53</accession>
<dbReference type="Pfam" id="PF02466">
    <property type="entry name" value="Tim17"/>
    <property type="match status" value="1"/>
</dbReference>
<keyword evidence="8" id="KW-0813">Transport</keyword>
<dbReference type="GO" id="GO:0008320">
    <property type="term" value="F:protein transmembrane transporter activity"/>
    <property type="evidence" value="ECO:0007669"/>
    <property type="project" value="InterPro"/>
</dbReference>
<keyword evidence="5" id="KW-1133">Transmembrane helix</keyword>
<dbReference type="AlphaFoldDB" id="A0A1E3PP53"/>
<organism evidence="10 11">
    <name type="scientific">Nadsonia fulvescens var. elongata DSM 6958</name>
    <dbReference type="NCBI Taxonomy" id="857566"/>
    <lineage>
        <taxon>Eukaryota</taxon>
        <taxon>Fungi</taxon>
        <taxon>Dikarya</taxon>
        <taxon>Ascomycota</taxon>
        <taxon>Saccharomycotina</taxon>
        <taxon>Dipodascomycetes</taxon>
        <taxon>Dipodascales</taxon>
        <taxon>Dipodascales incertae sedis</taxon>
        <taxon>Nadsonia</taxon>
    </lineage>
</organism>
<evidence type="ECO:0000256" key="9">
    <source>
        <dbReference type="SAM" id="MobiDB-lite"/>
    </source>
</evidence>
<feature type="compositionally biased region" description="Basic and acidic residues" evidence="9">
    <location>
        <begin position="9"/>
        <end position="21"/>
    </location>
</feature>
<dbReference type="GO" id="GO:0005744">
    <property type="term" value="C:TIM23 mitochondrial import inner membrane translocase complex"/>
    <property type="evidence" value="ECO:0007669"/>
    <property type="project" value="InterPro"/>
</dbReference>
<evidence type="ECO:0000256" key="5">
    <source>
        <dbReference type="ARBA" id="ARBA00022989"/>
    </source>
</evidence>
<evidence type="ECO:0000256" key="2">
    <source>
        <dbReference type="ARBA" id="ARBA00008444"/>
    </source>
</evidence>
<evidence type="ECO:0000256" key="1">
    <source>
        <dbReference type="ARBA" id="ARBA00004448"/>
    </source>
</evidence>
<dbReference type="PANTHER" id="PTHR15371">
    <property type="entry name" value="TIM23"/>
    <property type="match status" value="1"/>
</dbReference>
<dbReference type="GO" id="GO:0030150">
    <property type="term" value="P:protein import into mitochondrial matrix"/>
    <property type="evidence" value="ECO:0007669"/>
    <property type="project" value="InterPro"/>
</dbReference>
<comment type="function">
    <text evidence="8">Essential component of the TIM23 complex, a complex that mediates the translocation of transit peptide-containing proteins across the mitochondrial inner membrane.</text>
</comment>
<dbReference type="Proteomes" id="UP000095009">
    <property type="component" value="Unassembled WGS sequence"/>
</dbReference>
<dbReference type="PANTHER" id="PTHR15371:SF0">
    <property type="entry name" value="SD19278P"/>
    <property type="match status" value="1"/>
</dbReference>
<dbReference type="InterPro" id="IPR005681">
    <property type="entry name" value="Tim23"/>
</dbReference>
<evidence type="ECO:0000256" key="4">
    <source>
        <dbReference type="ARBA" id="ARBA00022792"/>
    </source>
</evidence>
<name>A0A1E3PP53_9ASCO</name>
<comment type="subcellular location">
    <subcellularLocation>
        <location evidence="1 8">Mitochondrion inner membrane</location>
        <topology evidence="1 8">Multi-pass membrane protein</topology>
    </subcellularLocation>
</comment>
<proteinExistence type="inferred from homology"/>
<keyword evidence="3" id="KW-0812">Transmembrane</keyword>
<feature type="region of interest" description="Disordered" evidence="9">
    <location>
        <begin position="1"/>
        <end position="29"/>
    </location>
</feature>
<keyword evidence="7" id="KW-0472">Membrane</keyword>
<keyword evidence="6 8" id="KW-0496">Mitochondrion</keyword>
<comment type="subunit">
    <text evidence="8">Component of the TIM23 complex, at least composed of TIM23, TIM17, TIM50 and TIM21.</text>
</comment>
<dbReference type="EMBL" id="KV454407">
    <property type="protein sequence ID" value="ODQ67201.1"/>
    <property type="molecule type" value="Genomic_DNA"/>
</dbReference>
<keyword evidence="8" id="KW-0811">Translocation</keyword>
<reference evidence="10 11" key="1">
    <citation type="journal article" date="2016" name="Proc. Natl. Acad. Sci. U.S.A.">
        <title>Comparative genomics of biotechnologically important yeasts.</title>
        <authorList>
            <person name="Riley R."/>
            <person name="Haridas S."/>
            <person name="Wolfe K.H."/>
            <person name="Lopes M.R."/>
            <person name="Hittinger C.T."/>
            <person name="Goeker M."/>
            <person name="Salamov A.A."/>
            <person name="Wisecaver J.H."/>
            <person name="Long T.M."/>
            <person name="Calvey C.H."/>
            <person name="Aerts A.L."/>
            <person name="Barry K.W."/>
            <person name="Choi C."/>
            <person name="Clum A."/>
            <person name="Coughlan A.Y."/>
            <person name="Deshpande S."/>
            <person name="Douglass A.P."/>
            <person name="Hanson S.J."/>
            <person name="Klenk H.-P."/>
            <person name="LaButti K.M."/>
            <person name="Lapidus A."/>
            <person name="Lindquist E.A."/>
            <person name="Lipzen A.M."/>
            <person name="Meier-Kolthoff J.P."/>
            <person name="Ohm R.A."/>
            <person name="Otillar R.P."/>
            <person name="Pangilinan J.L."/>
            <person name="Peng Y."/>
            <person name="Rokas A."/>
            <person name="Rosa C.A."/>
            <person name="Scheuner C."/>
            <person name="Sibirny A.A."/>
            <person name="Slot J.C."/>
            <person name="Stielow J.B."/>
            <person name="Sun H."/>
            <person name="Kurtzman C.P."/>
            <person name="Blackwell M."/>
            <person name="Grigoriev I.V."/>
            <person name="Jeffries T.W."/>
        </authorList>
    </citation>
    <scope>NUCLEOTIDE SEQUENCE [LARGE SCALE GENOMIC DNA]</scope>
    <source>
        <strain evidence="10 11">DSM 6958</strain>
    </source>
</reference>
<evidence type="ECO:0000256" key="3">
    <source>
        <dbReference type="ARBA" id="ARBA00022692"/>
    </source>
</evidence>
<dbReference type="STRING" id="857566.A0A1E3PP53"/>
<evidence type="ECO:0000256" key="8">
    <source>
        <dbReference type="RuleBase" id="RU364003"/>
    </source>
</evidence>
<gene>
    <name evidence="10" type="ORF">NADFUDRAFT_45377</name>
</gene>
<sequence length="210" mass="22056">MSWLFGGNSKKEQQPEQKPEVQEQAFSFDSTSAQDVSSFLSTPMDTSRLHPLAGLNDTLEYLNIDDEALTDLQGAQGLIPSRGWTDDLCYGSGGAYLTGLGLGGSYGFIEGIKAIPSGAPTKIRINTVLNHITKRGPFLGNSAGVLALGYNLVNSLIGYQRGKHDAANSVAAGAITGALFKATKGTKPMFIASGLMASAAGAWSLIKELL</sequence>
<keyword evidence="11" id="KW-1185">Reference proteome</keyword>
<dbReference type="OrthoDB" id="159299at2759"/>
<evidence type="ECO:0000256" key="7">
    <source>
        <dbReference type="ARBA" id="ARBA00023136"/>
    </source>
</evidence>